<evidence type="ECO:0000256" key="1">
    <source>
        <dbReference type="ARBA" id="ARBA00022723"/>
    </source>
</evidence>
<sequence>MKVIAFESIDKPLRMADVPVPAPAADSLTVRVHACGICGSDLHAAQTPGMLREGSVLGHEFAGEVVGVGADAGADWRTGDRIVALPLRACGTCAPCRDGRQASCEAPATQGFHPALPGAYAEYASCQAVMAMKIPDTMSYDEAAMIEPFAVALNAYKMAKVPPGADVLIVGAGVIGLAIATWARFFGAGDIAISDLVPERLARARDAGAEILIDASNVADPVAELRRATGRPPMFIFECVGRPILQKLINMAPPKAHLVIAGACLEPEKVSVLSATIKRLRVSFAFTYEREDFEFSLRMLADGRIRATPFISSVIGLDEVPATFEALKKPNTHCKVMIRNQASAA</sequence>
<accession>A0A158GZE2</accession>
<dbReference type="Proteomes" id="UP000054740">
    <property type="component" value="Unassembled WGS sequence"/>
</dbReference>
<dbReference type="AlphaFoldDB" id="A0A158GZE2"/>
<evidence type="ECO:0000256" key="4">
    <source>
        <dbReference type="RuleBase" id="RU361277"/>
    </source>
</evidence>
<keyword evidence="3" id="KW-0560">Oxidoreductase</keyword>
<dbReference type="PROSITE" id="PS00059">
    <property type="entry name" value="ADH_ZINC"/>
    <property type="match status" value="1"/>
</dbReference>
<evidence type="ECO:0000256" key="2">
    <source>
        <dbReference type="ARBA" id="ARBA00022833"/>
    </source>
</evidence>
<dbReference type="EMBL" id="FCNY02000006">
    <property type="protein sequence ID" value="SAL37448.1"/>
    <property type="molecule type" value="Genomic_DNA"/>
</dbReference>
<dbReference type="InterPro" id="IPR020843">
    <property type="entry name" value="ER"/>
</dbReference>
<proteinExistence type="inferred from homology"/>
<keyword evidence="7" id="KW-1185">Reference proteome</keyword>
<comment type="similarity">
    <text evidence="4">Belongs to the zinc-containing alcohol dehydrogenase family.</text>
</comment>
<dbReference type="InterPro" id="IPR011032">
    <property type="entry name" value="GroES-like_sf"/>
</dbReference>
<dbReference type="RefSeq" id="WP_053572101.1">
    <property type="nucleotide sequence ID" value="NZ_FCNY02000006.1"/>
</dbReference>
<dbReference type="InterPro" id="IPR013154">
    <property type="entry name" value="ADH-like_N"/>
</dbReference>
<protein>
    <submittedName>
        <fullName evidence="6">Alcohol dehydrogenase</fullName>
    </submittedName>
</protein>
<evidence type="ECO:0000313" key="6">
    <source>
        <dbReference type="EMBL" id="SAL37448.1"/>
    </source>
</evidence>
<gene>
    <name evidence="6" type="ORF">AWB70_02709</name>
</gene>
<organism evidence="6 7">
    <name type="scientific">Caballeronia cordobensis</name>
    <name type="common">Burkholderia cordobensis</name>
    <dbReference type="NCBI Taxonomy" id="1353886"/>
    <lineage>
        <taxon>Bacteria</taxon>
        <taxon>Pseudomonadati</taxon>
        <taxon>Pseudomonadota</taxon>
        <taxon>Betaproteobacteria</taxon>
        <taxon>Burkholderiales</taxon>
        <taxon>Burkholderiaceae</taxon>
        <taxon>Caballeronia</taxon>
    </lineage>
</organism>
<name>A0A158GZE2_CABCO</name>
<dbReference type="SUPFAM" id="SSF50129">
    <property type="entry name" value="GroES-like"/>
    <property type="match status" value="1"/>
</dbReference>
<dbReference type="SUPFAM" id="SSF51735">
    <property type="entry name" value="NAD(P)-binding Rossmann-fold domains"/>
    <property type="match status" value="1"/>
</dbReference>
<dbReference type="InterPro" id="IPR050129">
    <property type="entry name" value="Zn_alcohol_dh"/>
</dbReference>
<dbReference type="Gene3D" id="3.40.50.720">
    <property type="entry name" value="NAD(P)-binding Rossmann-like Domain"/>
    <property type="match status" value="1"/>
</dbReference>
<feature type="domain" description="Enoyl reductase (ER)" evidence="5">
    <location>
        <begin position="8"/>
        <end position="338"/>
    </location>
</feature>
<dbReference type="PANTHER" id="PTHR43401">
    <property type="entry name" value="L-THREONINE 3-DEHYDROGENASE"/>
    <property type="match status" value="1"/>
</dbReference>
<dbReference type="PANTHER" id="PTHR43401:SF2">
    <property type="entry name" value="L-THREONINE 3-DEHYDROGENASE"/>
    <property type="match status" value="1"/>
</dbReference>
<keyword evidence="2 4" id="KW-0862">Zinc</keyword>
<dbReference type="InterPro" id="IPR002328">
    <property type="entry name" value="ADH_Zn_CS"/>
</dbReference>
<keyword evidence="1 4" id="KW-0479">Metal-binding</keyword>
<dbReference type="InterPro" id="IPR036291">
    <property type="entry name" value="NAD(P)-bd_dom_sf"/>
</dbReference>
<dbReference type="Pfam" id="PF00107">
    <property type="entry name" value="ADH_zinc_N"/>
    <property type="match status" value="1"/>
</dbReference>
<dbReference type="SMART" id="SM00829">
    <property type="entry name" value="PKS_ER"/>
    <property type="match status" value="1"/>
</dbReference>
<dbReference type="Pfam" id="PF08240">
    <property type="entry name" value="ADH_N"/>
    <property type="match status" value="1"/>
</dbReference>
<reference evidence="7" key="1">
    <citation type="submission" date="2016-01" db="EMBL/GenBank/DDBJ databases">
        <authorList>
            <person name="Peeters C."/>
        </authorList>
    </citation>
    <scope>NUCLEOTIDE SEQUENCE [LARGE SCALE GENOMIC DNA]</scope>
</reference>
<evidence type="ECO:0000313" key="7">
    <source>
        <dbReference type="Proteomes" id="UP000054740"/>
    </source>
</evidence>
<dbReference type="InterPro" id="IPR013149">
    <property type="entry name" value="ADH-like_C"/>
</dbReference>
<evidence type="ECO:0000256" key="3">
    <source>
        <dbReference type="ARBA" id="ARBA00023002"/>
    </source>
</evidence>
<dbReference type="Gene3D" id="3.90.180.10">
    <property type="entry name" value="Medium-chain alcohol dehydrogenases, catalytic domain"/>
    <property type="match status" value="1"/>
</dbReference>
<evidence type="ECO:0000259" key="5">
    <source>
        <dbReference type="SMART" id="SM00829"/>
    </source>
</evidence>
<dbReference type="GO" id="GO:0016616">
    <property type="term" value="F:oxidoreductase activity, acting on the CH-OH group of donors, NAD or NADP as acceptor"/>
    <property type="evidence" value="ECO:0007669"/>
    <property type="project" value="UniProtKB-ARBA"/>
</dbReference>
<comment type="cofactor">
    <cofactor evidence="4">
        <name>Zn(2+)</name>
        <dbReference type="ChEBI" id="CHEBI:29105"/>
    </cofactor>
</comment>
<dbReference type="GO" id="GO:0008270">
    <property type="term" value="F:zinc ion binding"/>
    <property type="evidence" value="ECO:0007669"/>
    <property type="project" value="InterPro"/>
</dbReference>